<protein>
    <submittedName>
        <fullName evidence="2">Uncharacterized protein</fullName>
    </submittedName>
</protein>
<name>A0A2S5D573_LYSSH</name>
<keyword evidence="1" id="KW-0472">Membrane</keyword>
<feature type="transmembrane region" description="Helical" evidence="1">
    <location>
        <begin position="43"/>
        <end position="61"/>
    </location>
</feature>
<dbReference type="EMBL" id="PGLV01000001">
    <property type="protein sequence ID" value="POZ58127.1"/>
    <property type="molecule type" value="Genomic_DNA"/>
</dbReference>
<feature type="transmembrane region" description="Helical" evidence="1">
    <location>
        <begin position="12"/>
        <end position="31"/>
    </location>
</feature>
<dbReference type="Proteomes" id="UP000237319">
    <property type="component" value="Unassembled WGS sequence"/>
</dbReference>
<sequence>MKQRKNINVSEAILLVSSFFMFMYISKNMIFVNEFSDFFERSSLWLILPCITLVIGIISFVSRKV</sequence>
<reference evidence="2 3" key="1">
    <citation type="submission" date="2017-11" db="EMBL/GenBank/DDBJ databases">
        <title>Genome sequence of Lysinibacillus sphaericus, a lignin-degrading bacteria isolated from municipal solid waste soil.</title>
        <authorList>
            <person name="Persinoti G.F."/>
            <person name="Paixao D.A."/>
            <person name="Bugg T.D."/>
            <person name="Squina F.M."/>
        </authorList>
    </citation>
    <scope>NUCLEOTIDE SEQUENCE [LARGE SCALE GENOMIC DNA]</scope>
    <source>
        <strain evidence="2 3">A1</strain>
    </source>
</reference>
<keyword evidence="1" id="KW-1133">Transmembrane helix</keyword>
<evidence type="ECO:0000256" key="1">
    <source>
        <dbReference type="SAM" id="Phobius"/>
    </source>
</evidence>
<evidence type="ECO:0000313" key="3">
    <source>
        <dbReference type="Proteomes" id="UP000237319"/>
    </source>
</evidence>
<proteinExistence type="predicted"/>
<comment type="caution">
    <text evidence="2">The sequence shown here is derived from an EMBL/GenBank/DDBJ whole genome shotgun (WGS) entry which is preliminary data.</text>
</comment>
<evidence type="ECO:0000313" key="2">
    <source>
        <dbReference type="EMBL" id="POZ58127.1"/>
    </source>
</evidence>
<gene>
    <name evidence="2" type="ORF">LYSIN_02911</name>
</gene>
<keyword evidence="3" id="KW-1185">Reference proteome</keyword>
<dbReference type="AlphaFoldDB" id="A0A2S5D573"/>
<accession>A0A2S5D573</accession>
<keyword evidence="1" id="KW-0812">Transmembrane</keyword>
<organism evidence="2 3">
    <name type="scientific">Lysinibacillus sphaericus</name>
    <name type="common">Bacillus sphaericus</name>
    <dbReference type="NCBI Taxonomy" id="1421"/>
    <lineage>
        <taxon>Bacteria</taxon>
        <taxon>Bacillati</taxon>
        <taxon>Bacillota</taxon>
        <taxon>Bacilli</taxon>
        <taxon>Bacillales</taxon>
        <taxon>Bacillaceae</taxon>
        <taxon>Lysinibacillus</taxon>
    </lineage>
</organism>